<evidence type="ECO:0000313" key="1">
    <source>
        <dbReference type="EMBL" id="MDN4494575.1"/>
    </source>
</evidence>
<proteinExistence type="predicted"/>
<sequence>MSEVLEVEYRGLNILDEISTVEIALDYQHNAIHIYDRNEVVEPEFNFSTRKYELSEGFFKMAKVLYNKRFFEVPSQAVEQWIDERIWVFYGSKKSILKFDKAGVIEIPKDIFGNGKQIPGGHPLYNKYVLRVI</sequence>
<evidence type="ECO:0000313" key="2">
    <source>
        <dbReference type="Proteomes" id="UP001172743"/>
    </source>
</evidence>
<accession>A0ABT8GT42</accession>
<dbReference type="RefSeq" id="WP_301138874.1">
    <property type="nucleotide sequence ID" value="NZ_JAUHTQ010000010.1"/>
</dbReference>
<keyword evidence="2" id="KW-1185">Reference proteome</keyword>
<name>A0ABT8GT42_9BACL</name>
<reference evidence="1" key="1">
    <citation type="submission" date="2023-07" db="EMBL/GenBank/DDBJ databases">
        <title>Ureibacillus sp. isolated from freshwater well.</title>
        <authorList>
            <person name="Kirdat K."/>
            <person name="Bhatt A."/>
            <person name="Teware R."/>
            <person name="Bhavsar Y."/>
            <person name="Yadav A."/>
        </authorList>
    </citation>
    <scope>NUCLEOTIDE SEQUENCE</scope>
    <source>
        <strain evidence="1">BA0131</strain>
    </source>
</reference>
<organism evidence="1 2">
    <name type="scientific">Ureibacillus aquaedulcis</name>
    <dbReference type="NCBI Taxonomy" id="3058421"/>
    <lineage>
        <taxon>Bacteria</taxon>
        <taxon>Bacillati</taxon>
        <taxon>Bacillota</taxon>
        <taxon>Bacilli</taxon>
        <taxon>Bacillales</taxon>
        <taxon>Caryophanaceae</taxon>
        <taxon>Ureibacillus</taxon>
    </lineage>
</organism>
<protein>
    <submittedName>
        <fullName evidence="1">Uncharacterized protein</fullName>
    </submittedName>
</protein>
<dbReference type="Proteomes" id="UP001172743">
    <property type="component" value="Unassembled WGS sequence"/>
</dbReference>
<comment type="caution">
    <text evidence="1">The sequence shown here is derived from an EMBL/GenBank/DDBJ whole genome shotgun (WGS) entry which is preliminary data.</text>
</comment>
<dbReference type="EMBL" id="JAUHTQ010000010">
    <property type="protein sequence ID" value="MDN4494575.1"/>
    <property type="molecule type" value="Genomic_DNA"/>
</dbReference>
<gene>
    <name evidence="1" type="ORF">QYB95_13565</name>
</gene>